<gene>
    <name evidence="5" type="ORF">P0O15_10145</name>
</gene>
<evidence type="ECO:0000256" key="2">
    <source>
        <dbReference type="ARBA" id="ARBA00022741"/>
    </source>
</evidence>
<keyword evidence="6" id="KW-1185">Reference proteome</keyword>
<comment type="caution">
    <text evidence="5">The sequence shown here is derived from an EMBL/GenBank/DDBJ whole genome shotgun (WGS) entry which is preliminary data.</text>
</comment>
<dbReference type="InterPro" id="IPR012308">
    <property type="entry name" value="DNA_ligase_ATP-dep_N"/>
</dbReference>
<dbReference type="SUPFAM" id="SSF56091">
    <property type="entry name" value="DNA ligase/mRNA capping enzyme, catalytic domain"/>
    <property type="match status" value="1"/>
</dbReference>
<feature type="domain" description="ATP-dependent DNA ligase family profile" evidence="4">
    <location>
        <begin position="323"/>
        <end position="411"/>
    </location>
</feature>
<sequence>MTSYLEIARALEAASREGRRAQKVEVIGSLLKRAPPEILRPVVRLVSGELWPPWEPREMGVGPEILGGVLRELSGQGGASEAAPSELGDLAETVVVNRSQQTLNSSEMEVVRVYEAIRQISAQKGAGAVFRKRSLLMGLFLNSSPLEAKYIARTVLGSTIAGLGPSLISAAIGKAFSVDEHLVRRAYARLPDLGMTALHAFNGDIFEVKLAPPNPPLFMPFRREGGPEAAVERAGTAACVFRYGGLRVQIHKLNDRIFIYTRQLRNVTPTLADLADEMTGARGNMILEGEFLLIRDGRVLPRPEMVGRINLKGRSRGSEEPLFAASDLLFIDGSSVIDEGYAQRRKLLNRALQGVAGPPLHGKVFLAEERVVKDQEGAMDILRSSLDKGYAGLFIRDLNGAYTPGRVSRENVAVSPSPPS</sequence>
<dbReference type="Gene3D" id="3.30.470.30">
    <property type="entry name" value="DNA ligase/mRNA capping enzyme"/>
    <property type="match status" value="1"/>
</dbReference>
<dbReference type="PROSITE" id="PS50160">
    <property type="entry name" value="DNA_LIGASE_A3"/>
    <property type="match status" value="1"/>
</dbReference>
<proteinExistence type="predicted"/>
<dbReference type="PANTHER" id="PTHR45674:SF7">
    <property type="entry name" value="DNA LIGASE"/>
    <property type="match status" value="1"/>
</dbReference>
<dbReference type="Pfam" id="PF04675">
    <property type="entry name" value="DNA_ligase_A_N"/>
    <property type="match status" value="1"/>
</dbReference>
<reference evidence="5 6" key="1">
    <citation type="submission" date="2023-03" db="EMBL/GenBank/DDBJ databases">
        <title>WGS of Methanotrichaceae archaeon Mx.</title>
        <authorList>
            <person name="Sorokin D.Y."/>
            <person name="Merkel A.Y."/>
        </authorList>
    </citation>
    <scope>NUCLEOTIDE SEQUENCE [LARGE SCALE GENOMIC DNA]</scope>
    <source>
        <strain evidence="5 6">Mx</strain>
    </source>
</reference>
<dbReference type="InterPro" id="IPR036599">
    <property type="entry name" value="DNA_ligase_N_sf"/>
</dbReference>
<dbReference type="SUPFAM" id="SSF117018">
    <property type="entry name" value="ATP-dependent DNA ligase DNA-binding domain"/>
    <property type="match status" value="1"/>
</dbReference>
<evidence type="ECO:0000259" key="4">
    <source>
        <dbReference type="PROSITE" id="PS50160"/>
    </source>
</evidence>
<evidence type="ECO:0000256" key="3">
    <source>
        <dbReference type="ARBA" id="ARBA00022840"/>
    </source>
</evidence>
<dbReference type="EMBL" id="JARFPK010000044">
    <property type="protein sequence ID" value="MDF0591520.1"/>
    <property type="molecule type" value="Genomic_DNA"/>
</dbReference>
<evidence type="ECO:0000313" key="5">
    <source>
        <dbReference type="EMBL" id="MDF0591520.1"/>
    </source>
</evidence>
<dbReference type="RefSeq" id="WP_316967251.1">
    <property type="nucleotide sequence ID" value="NZ_JARFPK010000044.1"/>
</dbReference>
<dbReference type="Pfam" id="PF01068">
    <property type="entry name" value="DNA_ligase_A_M"/>
    <property type="match status" value="1"/>
</dbReference>
<dbReference type="PANTHER" id="PTHR45674">
    <property type="entry name" value="DNA LIGASE 1/3 FAMILY MEMBER"/>
    <property type="match status" value="1"/>
</dbReference>
<organism evidence="5 6">
    <name type="scientific">Candidatus Methanocrinis natronophilus</name>
    <dbReference type="NCBI Taxonomy" id="3033396"/>
    <lineage>
        <taxon>Archaea</taxon>
        <taxon>Methanobacteriati</taxon>
        <taxon>Methanobacteriota</taxon>
        <taxon>Stenosarchaea group</taxon>
        <taxon>Methanomicrobia</taxon>
        <taxon>Methanotrichales</taxon>
        <taxon>Methanotrichaceae</taxon>
        <taxon>Methanocrinis</taxon>
    </lineage>
</organism>
<evidence type="ECO:0000256" key="1">
    <source>
        <dbReference type="ARBA" id="ARBA00022598"/>
    </source>
</evidence>
<name>A0ABT5XA26_9EURY</name>
<dbReference type="InterPro" id="IPR050191">
    <property type="entry name" value="ATP-dep_DNA_ligase"/>
</dbReference>
<keyword evidence="3" id="KW-0067">ATP-binding</keyword>
<dbReference type="Proteomes" id="UP001220010">
    <property type="component" value="Unassembled WGS sequence"/>
</dbReference>
<evidence type="ECO:0000313" key="6">
    <source>
        <dbReference type="Proteomes" id="UP001220010"/>
    </source>
</evidence>
<keyword evidence="2" id="KW-0547">Nucleotide-binding</keyword>
<protein>
    <recommendedName>
        <fullName evidence="4">ATP-dependent DNA ligase family profile domain-containing protein</fullName>
    </recommendedName>
</protein>
<keyword evidence="1" id="KW-0436">Ligase</keyword>
<dbReference type="InterPro" id="IPR012310">
    <property type="entry name" value="DNA_ligase_ATP-dep_cent"/>
</dbReference>
<accession>A0ABT5XA26</accession>
<dbReference type="Gene3D" id="1.10.3260.10">
    <property type="entry name" value="DNA ligase, ATP-dependent, N-terminal domain"/>
    <property type="match status" value="1"/>
</dbReference>